<evidence type="ECO:0000256" key="1">
    <source>
        <dbReference type="SAM" id="MobiDB-lite"/>
    </source>
</evidence>
<feature type="region of interest" description="Disordered" evidence="1">
    <location>
        <begin position="27"/>
        <end position="106"/>
    </location>
</feature>
<name>A0A1I8FLW4_9PLAT</name>
<feature type="compositionally biased region" description="Low complexity" evidence="1">
    <location>
        <begin position="54"/>
        <end position="70"/>
    </location>
</feature>
<dbReference type="WBParaSite" id="maker-unitig_39208-snap-gene-0.2-mRNA-1">
    <property type="protein sequence ID" value="maker-unitig_39208-snap-gene-0.2-mRNA-1"/>
    <property type="gene ID" value="maker-unitig_39208-snap-gene-0.2"/>
</dbReference>
<accession>A0A1I8FLW4</accession>
<protein>
    <submittedName>
        <fullName evidence="3">Os01g0778700 protein</fullName>
    </submittedName>
</protein>
<proteinExistence type="predicted"/>
<evidence type="ECO:0000313" key="2">
    <source>
        <dbReference type="Proteomes" id="UP000095280"/>
    </source>
</evidence>
<evidence type="ECO:0000313" key="3">
    <source>
        <dbReference type="WBParaSite" id="maker-unitig_39208-snap-gene-0.2-mRNA-1"/>
    </source>
</evidence>
<keyword evidence="2" id="KW-1185">Reference proteome</keyword>
<feature type="compositionally biased region" description="Pro residues" evidence="1">
    <location>
        <begin position="42"/>
        <end position="53"/>
    </location>
</feature>
<sequence length="241" mass="25060">AAAGSGSAVSRMTQLLETRAGGASAIIELDEADKAANRPTPADRPTPAKPRPAPRTQQQSEGAKQQQASKHTSLHHTCGGGSSMDSGFPAAIPATSSATLPPGLPGWRVEEGGLLRRLKVGRGHRRVGEVGGAGCLSADAGVAAATAAQAAEISLPVGGRLQETRKESPVKALRLPTAGLVQAGRPTTFGLTGPDLLFYRSRSRQAAGNWPWPCAAVGAWTRLAARQRLPPLPRTILRRDR</sequence>
<reference evidence="3" key="1">
    <citation type="submission" date="2016-11" db="UniProtKB">
        <authorList>
            <consortium name="WormBaseParasite"/>
        </authorList>
    </citation>
    <scope>IDENTIFICATION</scope>
</reference>
<dbReference type="Proteomes" id="UP000095280">
    <property type="component" value="Unplaced"/>
</dbReference>
<organism evidence="2 3">
    <name type="scientific">Macrostomum lignano</name>
    <dbReference type="NCBI Taxonomy" id="282301"/>
    <lineage>
        <taxon>Eukaryota</taxon>
        <taxon>Metazoa</taxon>
        <taxon>Spiralia</taxon>
        <taxon>Lophotrochozoa</taxon>
        <taxon>Platyhelminthes</taxon>
        <taxon>Rhabditophora</taxon>
        <taxon>Macrostomorpha</taxon>
        <taxon>Macrostomida</taxon>
        <taxon>Macrostomidae</taxon>
        <taxon>Macrostomum</taxon>
    </lineage>
</organism>
<dbReference type="AlphaFoldDB" id="A0A1I8FLW4"/>